<dbReference type="PIRSF" id="PIRSF032038">
    <property type="entry name" value="UCP023238"/>
    <property type="match status" value="1"/>
</dbReference>
<organism evidence="2 3">
    <name type="scientific">Shewanella mangrovisoli</name>
    <dbReference type="NCBI Taxonomy" id="2864211"/>
    <lineage>
        <taxon>Bacteria</taxon>
        <taxon>Pseudomonadati</taxon>
        <taxon>Pseudomonadota</taxon>
        <taxon>Gammaproteobacteria</taxon>
        <taxon>Alteromonadales</taxon>
        <taxon>Shewanellaceae</taxon>
        <taxon>Shewanella</taxon>
    </lineage>
</organism>
<proteinExistence type="predicted"/>
<feature type="chain" id="PRO_5045729672" evidence="1">
    <location>
        <begin position="20"/>
        <end position="178"/>
    </location>
</feature>
<dbReference type="InterPro" id="IPR016987">
    <property type="entry name" value="UCP023238"/>
</dbReference>
<dbReference type="RefSeq" id="WP_342201508.1">
    <property type="nucleotide sequence ID" value="NZ_JBCATE010000003.1"/>
</dbReference>
<feature type="signal peptide" evidence="1">
    <location>
        <begin position="1"/>
        <end position="19"/>
    </location>
</feature>
<evidence type="ECO:0000256" key="1">
    <source>
        <dbReference type="SAM" id="SignalP"/>
    </source>
</evidence>
<name>A0ABV4VID2_9GAMM</name>
<evidence type="ECO:0000313" key="3">
    <source>
        <dbReference type="Proteomes" id="UP001576708"/>
    </source>
</evidence>
<comment type="caution">
    <text evidence="2">The sequence shown here is derived from an EMBL/GenBank/DDBJ whole genome shotgun (WGS) entry which is preliminary data.</text>
</comment>
<evidence type="ECO:0000313" key="2">
    <source>
        <dbReference type="EMBL" id="MFB2620065.1"/>
    </source>
</evidence>
<gene>
    <name evidence="2" type="ORF">ACE02W_09645</name>
</gene>
<protein>
    <submittedName>
        <fullName evidence="2">Uncharacterized protein</fullName>
    </submittedName>
</protein>
<dbReference type="Proteomes" id="UP001576708">
    <property type="component" value="Unassembled WGS sequence"/>
</dbReference>
<accession>A0ABV4VID2</accession>
<reference evidence="2 3" key="1">
    <citation type="submission" date="2024-09" db="EMBL/GenBank/DDBJ databases">
        <authorList>
            <person name="Zhang Y."/>
        </authorList>
    </citation>
    <scope>NUCLEOTIDE SEQUENCE [LARGE SCALE GENOMIC DNA]</scope>
    <source>
        <strain evidence="2 3">ZJ318</strain>
    </source>
</reference>
<sequence length="178" mass="19046">MRFTLLTGAVLLVSAQANAAIEQQLTQCAGITDKLERLVCYDNLAASIQVTTVTNNFTAPIAVAPVVTPAAAPAVVASAAPVAAAAAATNVEDNFGMEVKRVQENTTDKIYLNVESIAEDAYGALKITFTNGQIWKQTENRKFNLKVGEKVFIEKAALGSFLMGTESRNAKVRVKRLK</sequence>
<dbReference type="EMBL" id="JBHFGU010000003">
    <property type="protein sequence ID" value="MFB2620065.1"/>
    <property type="molecule type" value="Genomic_DNA"/>
</dbReference>
<keyword evidence="1" id="KW-0732">Signal</keyword>
<keyword evidence="3" id="KW-1185">Reference proteome</keyword>